<protein>
    <submittedName>
        <fullName evidence="11">MgtE integral membrane region</fullName>
    </submittedName>
</protein>
<feature type="transmembrane region" description="Helical" evidence="9">
    <location>
        <begin position="122"/>
        <end position="149"/>
    </location>
</feature>
<dbReference type="InterPro" id="IPR006667">
    <property type="entry name" value="SLC41_membr_dom"/>
</dbReference>
<dbReference type="eggNOG" id="arCOG00624">
    <property type="taxonomic scope" value="Archaea"/>
</dbReference>
<accession>L9WE73</accession>
<dbReference type="OrthoDB" id="86118at2157"/>
<comment type="subcellular location">
    <subcellularLocation>
        <location evidence="1">Membrane</location>
        <topology evidence="1">Multi-pass membrane protein</topology>
    </subcellularLocation>
</comment>
<evidence type="ECO:0000256" key="1">
    <source>
        <dbReference type="ARBA" id="ARBA00004141"/>
    </source>
</evidence>
<evidence type="ECO:0000256" key="7">
    <source>
        <dbReference type="ARBA" id="ARBA00023065"/>
    </source>
</evidence>
<proteinExistence type="inferred from homology"/>
<name>L9WE73_9EURY</name>
<dbReference type="Proteomes" id="UP000011661">
    <property type="component" value="Unassembled WGS sequence"/>
</dbReference>
<feature type="transmembrane region" description="Helical" evidence="9">
    <location>
        <begin position="15"/>
        <end position="36"/>
    </location>
</feature>
<evidence type="ECO:0000313" key="11">
    <source>
        <dbReference type="EMBL" id="ELY46608.1"/>
    </source>
</evidence>
<keyword evidence="6 9" id="KW-1133">Transmembrane helix</keyword>
<organism evidence="11 12">
    <name type="scientific">Natronorubrum sulfidifaciens JCM 14089</name>
    <dbReference type="NCBI Taxonomy" id="1230460"/>
    <lineage>
        <taxon>Archaea</taxon>
        <taxon>Methanobacteriati</taxon>
        <taxon>Methanobacteriota</taxon>
        <taxon>Stenosarchaea group</taxon>
        <taxon>Halobacteria</taxon>
        <taxon>Halobacteriales</taxon>
        <taxon>Natrialbaceae</taxon>
        <taxon>Natronorubrum</taxon>
    </lineage>
</organism>
<keyword evidence="8 9" id="KW-0472">Membrane</keyword>
<comment type="similarity">
    <text evidence="2">Belongs to the SLC41A transporter family.</text>
</comment>
<dbReference type="InterPro" id="IPR045349">
    <property type="entry name" value="SLC41A1-3"/>
</dbReference>
<sequence length="189" mass="20352">MSVRDDVWRIYRETIPILFVALGGGLFAGVVLEGVLESVDRFPGLLVMVPVFLATRGNVYGALGGRISSGLHQGLIDPHFEWDERLVNAVTASFINGIGISIVIGIITWLALQLLGWEAAALYEFVGIMLISGVLTSIVLIFGLLTVIFAGYKRGYDPDNLVGPIVTTLGDIFGMLFLLFAIGIVEVLA</sequence>
<reference evidence="11 12" key="1">
    <citation type="journal article" date="2014" name="PLoS Genet.">
        <title>Phylogenetically driven sequencing of extremely halophilic archaea reveals strategies for static and dynamic osmo-response.</title>
        <authorList>
            <person name="Becker E.A."/>
            <person name="Seitzer P.M."/>
            <person name="Tritt A."/>
            <person name="Larsen D."/>
            <person name="Krusor M."/>
            <person name="Yao A.I."/>
            <person name="Wu D."/>
            <person name="Madern D."/>
            <person name="Eisen J.A."/>
            <person name="Darling A.E."/>
            <person name="Facciotti M.T."/>
        </authorList>
    </citation>
    <scope>NUCLEOTIDE SEQUENCE [LARGE SCALE GENOMIC DNA]</scope>
    <source>
        <strain evidence="11 12">JCM 14089</strain>
    </source>
</reference>
<evidence type="ECO:0000259" key="10">
    <source>
        <dbReference type="Pfam" id="PF01769"/>
    </source>
</evidence>
<dbReference type="InterPro" id="IPR036739">
    <property type="entry name" value="SLC41_membr_dom_sf"/>
</dbReference>
<evidence type="ECO:0000256" key="6">
    <source>
        <dbReference type="ARBA" id="ARBA00022989"/>
    </source>
</evidence>
<dbReference type="PANTHER" id="PTHR16228">
    <property type="entry name" value="DIVALENT CATION TRANSPORTER SOLUTE CARRIER FAMILY 41"/>
    <property type="match status" value="1"/>
</dbReference>
<evidence type="ECO:0000256" key="8">
    <source>
        <dbReference type="ARBA" id="ARBA00023136"/>
    </source>
</evidence>
<evidence type="ECO:0000256" key="4">
    <source>
        <dbReference type="ARBA" id="ARBA00022692"/>
    </source>
</evidence>
<gene>
    <name evidence="11" type="ORF">C495_05858</name>
</gene>
<evidence type="ECO:0000313" key="12">
    <source>
        <dbReference type="Proteomes" id="UP000011661"/>
    </source>
</evidence>
<feature type="transmembrane region" description="Helical" evidence="9">
    <location>
        <begin position="42"/>
        <end position="65"/>
    </location>
</feature>
<comment type="caution">
    <text evidence="11">The sequence shown here is derived from an EMBL/GenBank/DDBJ whole genome shotgun (WGS) entry which is preliminary data.</text>
</comment>
<dbReference type="Gene3D" id="1.10.357.20">
    <property type="entry name" value="SLC41 divalent cation transporters, integral membrane domain"/>
    <property type="match status" value="1"/>
</dbReference>
<dbReference type="EMBL" id="AOHX01000029">
    <property type="protein sequence ID" value="ELY46608.1"/>
    <property type="molecule type" value="Genomic_DNA"/>
</dbReference>
<feature type="domain" description="SLC41A/MgtE integral membrane" evidence="10">
    <location>
        <begin position="49"/>
        <end position="180"/>
    </location>
</feature>
<dbReference type="PANTHER" id="PTHR16228:SF7">
    <property type="entry name" value="SLC41A_MGTE INTEGRAL MEMBRANE DOMAIN-CONTAINING PROTEIN"/>
    <property type="match status" value="1"/>
</dbReference>
<feature type="transmembrane region" description="Helical" evidence="9">
    <location>
        <begin position="86"/>
        <end position="110"/>
    </location>
</feature>
<keyword evidence="3" id="KW-0813">Transport</keyword>
<evidence type="ECO:0000256" key="5">
    <source>
        <dbReference type="ARBA" id="ARBA00022842"/>
    </source>
</evidence>
<dbReference type="RefSeq" id="WP_008160900.1">
    <property type="nucleotide sequence ID" value="NZ_AOHX01000029.1"/>
</dbReference>
<dbReference type="GO" id="GO:0008324">
    <property type="term" value="F:monoatomic cation transmembrane transporter activity"/>
    <property type="evidence" value="ECO:0007669"/>
    <property type="project" value="InterPro"/>
</dbReference>
<keyword evidence="7" id="KW-0406">Ion transport</keyword>
<dbReference type="AlphaFoldDB" id="L9WE73"/>
<dbReference type="Pfam" id="PF01769">
    <property type="entry name" value="MgtE"/>
    <property type="match status" value="1"/>
</dbReference>
<dbReference type="STRING" id="1230460.C495_05858"/>
<dbReference type="PATRIC" id="fig|1230460.4.peg.1188"/>
<keyword evidence="5" id="KW-0460">Magnesium</keyword>
<dbReference type="GO" id="GO:0016020">
    <property type="term" value="C:membrane"/>
    <property type="evidence" value="ECO:0007669"/>
    <property type="project" value="UniProtKB-SubCell"/>
</dbReference>
<evidence type="ECO:0000256" key="9">
    <source>
        <dbReference type="SAM" id="Phobius"/>
    </source>
</evidence>
<dbReference type="SUPFAM" id="SSF161093">
    <property type="entry name" value="MgtE membrane domain-like"/>
    <property type="match status" value="1"/>
</dbReference>
<keyword evidence="4 9" id="KW-0812">Transmembrane</keyword>
<feature type="transmembrane region" description="Helical" evidence="9">
    <location>
        <begin position="161"/>
        <end position="185"/>
    </location>
</feature>
<evidence type="ECO:0000256" key="3">
    <source>
        <dbReference type="ARBA" id="ARBA00022448"/>
    </source>
</evidence>
<evidence type="ECO:0000256" key="2">
    <source>
        <dbReference type="ARBA" id="ARBA00009749"/>
    </source>
</evidence>
<keyword evidence="12" id="KW-1185">Reference proteome</keyword>